<accession>A0ABT7C3K8</accession>
<dbReference type="EMBL" id="JAQOSQ010000045">
    <property type="protein sequence ID" value="MDJ1185707.1"/>
    <property type="molecule type" value="Genomic_DNA"/>
</dbReference>
<dbReference type="Proteomes" id="UP001232992">
    <property type="component" value="Unassembled WGS sequence"/>
</dbReference>
<reference evidence="1 2" key="1">
    <citation type="submission" date="2023-01" db="EMBL/GenBank/DDBJ databases">
        <title>Novel diversity within Roseofilum (Cyanobacteria; Desertifilaceae) from marine benthic mats with descriptions of four novel species.</title>
        <authorList>
            <person name="Wang Y."/>
            <person name="Berthold D.E."/>
            <person name="Hu J."/>
            <person name="Lefler F.W."/>
            <person name="Laughinghouse H.D. IV."/>
        </authorList>
    </citation>
    <scope>NUCLEOTIDE SEQUENCE [LARGE SCALE GENOMIC DNA]</scope>
    <source>
        <strain evidence="1 2">BLCC-M143</strain>
    </source>
</reference>
<evidence type="ECO:0000313" key="1">
    <source>
        <dbReference type="EMBL" id="MDJ1185707.1"/>
    </source>
</evidence>
<organism evidence="1 2">
    <name type="scientific">Roseofilum casamattae BLCC-M143</name>
    <dbReference type="NCBI Taxonomy" id="3022442"/>
    <lineage>
        <taxon>Bacteria</taxon>
        <taxon>Bacillati</taxon>
        <taxon>Cyanobacteriota</taxon>
        <taxon>Cyanophyceae</taxon>
        <taxon>Desertifilales</taxon>
        <taxon>Desertifilaceae</taxon>
        <taxon>Roseofilum</taxon>
        <taxon>Roseofilum casamattae</taxon>
    </lineage>
</organism>
<sequence>MTQNNLANAYNNRIRGERAENIEKAIGVKTHIPHDKM</sequence>
<keyword evidence="2" id="KW-1185">Reference proteome</keyword>
<protein>
    <submittedName>
        <fullName evidence="1">Tetratricopeptide repeat protein</fullName>
    </submittedName>
</protein>
<name>A0ABT7C3K8_9CYAN</name>
<comment type="caution">
    <text evidence="1">The sequence shown here is derived from an EMBL/GenBank/DDBJ whole genome shotgun (WGS) entry which is preliminary data.</text>
</comment>
<gene>
    <name evidence="1" type="ORF">PMH09_21210</name>
</gene>
<proteinExistence type="predicted"/>
<evidence type="ECO:0000313" key="2">
    <source>
        <dbReference type="Proteomes" id="UP001232992"/>
    </source>
</evidence>